<proteinExistence type="predicted"/>
<dbReference type="RefSeq" id="WP_147931416.1">
    <property type="nucleotide sequence ID" value="NZ_VOXD01000021.1"/>
</dbReference>
<dbReference type="OrthoDB" id="1494969at2"/>
<evidence type="ECO:0000313" key="1">
    <source>
        <dbReference type="EMBL" id="TXF88616.1"/>
    </source>
</evidence>
<protein>
    <submittedName>
        <fullName evidence="1">Uncharacterized protein</fullName>
    </submittedName>
</protein>
<organism evidence="1 2">
    <name type="scientific">Neolewinella aurantiaca</name>
    <dbReference type="NCBI Taxonomy" id="2602767"/>
    <lineage>
        <taxon>Bacteria</taxon>
        <taxon>Pseudomonadati</taxon>
        <taxon>Bacteroidota</taxon>
        <taxon>Saprospiria</taxon>
        <taxon>Saprospirales</taxon>
        <taxon>Lewinellaceae</taxon>
        <taxon>Neolewinella</taxon>
    </lineage>
</organism>
<accession>A0A5C7FME7</accession>
<dbReference type="EMBL" id="VOXD01000021">
    <property type="protein sequence ID" value="TXF88616.1"/>
    <property type="molecule type" value="Genomic_DNA"/>
</dbReference>
<comment type="caution">
    <text evidence="1">The sequence shown here is derived from an EMBL/GenBank/DDBJ whole genome shotgun (WGS) entry which is preliminary data.</text>
</comment>
<dbReference type="Proteomes" id="UP000321907">
    <property type="component" value="Unassembled WGS sequence"/>
</dbReference>
<name>A0A5C7FME7_9BACT</name>
<sequence length="142" mass="16319">MRLFIYILPLLLFTCCQKYTVNKLPDNRLHFGNAGGYTGEIREYIFLLDNGQVLFKNRDTGELEKIGKLKKEERMVFIAELDRINFKASSRKAANMNTMMTRYTEGAAEKLQWSGPRSAPSPEAGAFFQTLMAKVRALREEK</sequence>
<gene>
    <name evidence="1" type="ORF">FUA23_14210</name>
</gene>
<evidence type="ECO:0000313" key="2">
    <source>
        <dbReference type="Proteomes" id="UP000321907"/>
    </source>
</evidence>
<reference evidence="1 2" key="1">
    <citation type="submission" date="2019-08" db="EMBL/GenBank/DDBJ databases">
        <title>Lewinella sp. strain SSH13 Genome sequencing and assembly.</title>
        <authorList>
            <person name="Kim I."/>
        </authorList>
    </citation>
    <scope>NUCLEOTIDE SEQUENCE [LARGE SCALE GENOMIC DNA]</scope>
    <source>
        <strain evidence="1 2">SSH13</strain>
    </source>
</reference>
<keyword evidence="2" id="KW-1185">Reference proteome</keyword>
<dbReference type="AlphaFoldDB" id="A0A5C7FME7"/>